<keyword evidence="2" id="KW-1185">Reference proteome</keyword>
<dbReference type="EMBL" id="JH687684">
    <property type="protein sequence ID" value="EIN03269.1"/>
    <property type="molecule type" value="Genomic_DNA"/>
</dbReference>
<reference evidence="2" key="1">
    <citation type="journal article" date="2012" name="Science">
        <title>The Paleozoic origin of enzymatic lignin decomposition reconstructed from 31 fungal genomes.</title>
        <authorList>
            <person name="Floudas D."/>
            <person name="Binder M."/>
            <person name="Riley R."/>
            <person name="Barry K."/>
            <person name="Blanchette R.A."/>
            <person name="Henrissat B."/>
            <person name="Martinez A.T."/>
            <person name="Otillar R."/>
            <person name="Spatafora J.W."/>
            <person name="Yadav J.S."/>
            <person name="Aerts A."/>
            <person name="Benoit I."/>
            <person name="Boyd A."/>
            <person name="Carlson A."/>
            <person name="Copeland A."/>
            <person name="Coutinho P.M."/>
            <person name="de Vries R.P."/>
            <person name="Ferreira P."/>
            <person name="Findley K."/>
            <person name="Foster B."/>
            <person name="Gaskell J."/>
            <person name="Glotzer D."/>
            <person name="Gorecki P."/>
            <person name="Heitman J."/>
            <person name="Hesse C."/>
            <person name="Hori C."/>
            <person name="Igarashi K."/>
            <person name="Jurgens J.A."/>
            <person name="Kallen N."/>
            <person name="Kersten P."/>
            <person name="Kohler A."/>
            <person name="Kuees U."/>
            <person name="Kumar T.K.A."/>
            <person name="Kuo A."/>
            <person name="LaButti K."/>
            <person name="Larrondo L.F."/>
            <person name="Lindquist E."/>
            <person name="Ling A."/>
            <person name="Lombard V."/>
            <person name="Lucas S."/>
            <person name="Lundell T."/>
            <person name="Martin R."/>
            <person name="McLaughlin D.J."/>
            <person name="Morgenstern I."/>
            <person name="Morin E."/>
            <person name="Murat C."/>
            <person name="Nagy L.G."/>
            <person name="Nolan M."/>
            <person name="Ohm R.A."/>
            <person name="Patyshakuliyeva A."/>
            <person name="Rokas A."/>
            <person name="Ruiz-Duenas F.J."/>
            <person name="Sabat G."/>
            <person name="Salamov A."/>
            <person name="Samejima M."/>
            <person name="Schmutz J."/>
            <person name="Slot J.C."/>
            <person name="St John F."/>
            <person name="Stenlid J."/>
            <person name="Sun H."/>
            <person name="Sun S."/>
            <person name="Syed K."/>
            <person name="Tsang A."/>
            <person name="Wiebenga A."/>
            <person name="Young D."/>
            <person name="Pisabarro A."/>
            <person name="Eastwood D.C."/>
            <person name="Martin F."/>
            <person name="Cullen D."/>
            <person name="Grigoriev I.V."/>
            <person name="Hibbett D.S."/>
        </authorList>
    </citation>
    <scope>NUCLEOTIDE SEQUENCE [LARGE SCALE GENOMIC DNA]</scope>
    <source>
        <strain evidence="2">HHB-11173 SS5</strain>
    </source>
</reference>
<evidence type="ECO:0000313" key="1">
    <source>
        <dbReference type="EMBL" id="EIN03269.1"/>
    </source>
</evidence>
<evidence type="ECO:0000313" key="2">
    <source>
        <dbReference type="Proteomes" id="UP000054196"/>
    </source>
</evidence>
<dbReference type="Proteomes" id="UP000054196">
    <property type="component" value="Unassembled WGS sequence"/>
</dbReference>
<sequence length="226" mass="25683">MEAAQDSLPVLNYFTAIEQAQNLIVEIDLLQYLPLVFRPPNDTEKLILGHSVLTWPNGPDPTGLLHLGTQLLDYALDAVGVPSSFLPPPYNSHLIPISPRDNDVFYVWATLLDINSPLIWQLEGPIVGRMRIGVHLQMHDNGWVIYGQVTGIMGIERDCMSFWITGNVHHTSDRLVNGDLKTIVIRVCPQWTLLSIRQWARYRLSQPLDRLLRARKLLPSCRLDPH</sequence>
<dbReference type="RefSeq" id="XP_007389502.1">
    <property type="nucleotide sequence ID" value="XM_007389440.1"/>
</dbReference>
<dbReference type="GeneID" id="18880423"/>
<dbReference type="AlphaFoldDB" id="R7S0B4"/>
<organism evidence="1 2">
    <name type="scientific">Punctularia strigosozonata (strain HHB-11173)</name>
    <name type="common">White-rot fungus</name>
    <dbReference type="NCBI Taxonomy" id="741275"/>
    <lineage>
        <taxon>Eukaryota</taxon>
        <taxon>Fungi</taxon>
        <taxon>Dikarya</taxon>
        <taxon>Basidiomycota</taxon>
        <taxon>Agaricomycotina</taxon>
        <taxon>Agaricomycetes</taxon>
        <taxon>Corticiales</taxon>
        <taxon>Punctulariaceae</taxon>
        <taxon>Punctularia</taxon>
    </lineage>
</organism>
<dbReference type="HOGENOM" id="CLU_1225322_0_0_1"/>
<protein>
    <submittedName>
        <fullName evidence="1">Uncharacterized protein</fullName>
    </submittedName>
</protein>
<proteinExistence type="predicted"/>
<name>R7S0B4_PUNST</name>
<dbReference type="KEGG" id="psq:PUNSTDRAFT_139707"/>
<gene>
    <name evidence="1" type="ORF">PUNSTDRAFT_139707</name>
</gene>
<accession>R7S0B4</accession>